<dbReference type="EMBL" id="JABCKV010000935">
    <property type="protein sequence ID" value="KAG5640267.1"/>
    <property type="molecule type" value="Genomic_DNA"/>
</dbReference>
<evidence type="ECO:0000313" key="2">
    <source>
        <dbReference type="Proteomes" id="UP000775547"/>
    </source>
</evidence>
<protein>
    <submittedName>
        <fullName evidence="1">Uncharacterized protein</fullName>
    </submittedName>
</protein>
<dbReference type="Proteomes" id="UP000775547">
    <property type="component" value="Unassembled WGS sequence"/>
</dbReference>
<dbReference type="AlphaFoldDB" id="A0A9P7G3U1"/>
<reference evidence="1" key="2">
    <citation type="submission" date="2021-10" db="EMBL/GenBank/DDBJ databases">
        <title>Phylogenomics reveals ancestral predisposition of the termite-cultivated fungus Termitomyces towards a domesticated lifestyle.</title>
        <authorList>
            <person name="Auxier B."/>
            <person name="Grum-Grzhimaylo A."/>
            <person name="Cardenas M.E."/>
            <person name="Lodge J.D."/>
            <person name="Laessoe T."/>
            <person name="Pedersen O."/>
            <person name="Smith M.E."/>
            <person name="Kuyper T.W."/>
            <person name="Franco-Molano E.A."/>
            <person name="Baroni T.J."/>
            <person name="Aanen D.K."/>
        </authorList>
    </citation>
    <scope>NUCLEOTIDE SEQUENCE</scope>
    <source>
        <strain evidence="1">AP01</strain>
        <tissue evidence="1">Mycelium</tissue>
    </source>
</reference>
<sequence length="104" mass="11742">MKEALCKEWTEHERSRAELSPWANSPEELQQSIDNIHEPGSEMSYIHFSLESLNGDTLHVDDSEGELLALAITNAPEVLGAELHSLEDKLRAIFFNQNMDDDSC</sequence>
<keyword evidence="2" id="KW-1185">Reference proteome</keyword>
<evidence type="ECO:0000313" key="1">
    <source>
        <dbReference type="EMBL" id="KAG5640267.1"/>
    </source>
</evidence>
<proteinExistence type="predicted"/>
<gene>
    <name evidence="1" type="ORF">DXG03_009584</name>
</gene>
<reference evidence="1" key="1">
    <citation type="submission" date="2020-07" db="EMBL/GenBank/DDBJ databases">
        <authorList>
            <person name="Nieuwenhuis M."/>
            <person name="Van De Peppel L.J.J."/>
        </authorList>
    </citation>
    <scope>NUCLEOTIDE SEQUENCE</scope>
    <source>
        <strain evidence="1">AP01</strain>
        <tissue evidence="1">Mycelium</tissue>
    </source>
</reference>
<name>A0A9P7G3U1_9AGAR</name>
<comment type="caution">
    <text evidence="1">The sequence shown here is derived from an EMBL/GenBank/DDBJ whole genome shotgun (WGS) entry which is preliminary data.</text>
</comment>
<organism evidence="1 2">
    <name type="scientific">Asterophora parasitica</name>
    <dbReference type="NCBI Taxonomy" id="117018"/>
    <lineage>
        <taxon>Eukaryota</taxon>
        <taxon>Fungi</taxon>
        <taxon>Dikarya</taxon>
        <taxon>Basidiomycota</taxon>
        <taxon>Agaricomycotina</taxon>
        <taxon>Agaricomycetes</taxon>
        <taxon>Agaricomycetidae</taxon>
        <taxon>Agaricales</taxon>
        <taxon>Tricholomatineae</taxon>
        <taxon>Lyophyllaceae</taxon>
        <taxon>Asterophora</taxon>
    </lineage>
</organism>
<accession>A0A9P7G3U1</accession>
<dbReference type="OrthoDB" id="2690740at2759"/>